<sequence length="299" mass="34460">MQRIDTLPESHRDTFRRALTNILSTDVAEHAYAQILDGLPTEQSFLEGYVRLDTTHPVFELGHTEICEGFLDKAREFRDRFDPCELVFKENIAAYLFELDDGAHKHEVYDNWMQQQLMESILQSRPGKARSMYSIPPAAFFHPSYVYPEQYPRGIADVAGYWAEGMIFGGVVVFDRGETEQECKAMWIHGFRFRGPSTLYPPTQDQFDSLVKFLLVSPGEETPCPLPIHGTPENRPRWHPYHALAKYHIFRDNDYYIAFYTDMLRNNGATLTDQDIADARARLAEATPSSPFFYPLVSD</sequence>
<dbReference type="GeneID" id="9671254"/>
<protein>
    <submittedName>
        <fullName evidence="1">Uncharacterized protein</fullName>
    </submittedName>
</protein>
<dbReference type="HOGENOM" id="CLU_054623_0_0_1"/>
<dbReference type="Proteomes" id="UP000005206">
    <property type="component" value="Chromosome 3"/>
</dbReference>
<accession>C7YMT6</accession>
<dbReference type="AlphaFoldDB" id="C7YMT6"/>
<dbReference type="eggNOG" id="ENOG502SRFT">
    <property type="taxonomic scope" value="Eukaryota"/>
</dbReference>
<proteinExistence type="predicted"/>
<keyword evidence="2" id="KW-1185">Reference proteome</keyword>
<dbReference type="InParanoid" id="C7YMT6"/>
<dbReference type="RefSeq" id="XP_003053214.1">
    <property type="nucleotide sequence ID" value="XM_003053168.1"/>
</dbReference>
<dbReference type="EMBL" id="GG698897">
    <property type="protein sequence ID" value="EEU47501.1"/>
    <property type="molecule type" value="Genomic_DNA"/>
</dbReference>
<evidence type="ECO:0000313" key="1">
    <source>
        <dbReference type="EMBL" id="EEU47501.1"/>
    </source>
</evidence>
<name>C7YMT6_FUSV7</name>
<gene>
    <name evidence="1" type="ORF">NECHADRAFT_35598</name>
</gene>
<dbReference type="OrthoDB" id="5346581at2759"/>
<dbReference type="OMA" id="NENRPRW"/>
<dbReference type="VEuPathDB" id="FungiDB:NECHADRAFT_35598"/>
<dbReference type="KEGG" id="nhe:NECHADRAFT_35598"/>
<organism evidence="1 2">
    <name type="scientific">Fusarium vanettenii (strain ATCC MYA-4622 / CBS 123669 / FGSC 9596 / NRRL 45880 / 77-13-4)</name>
    <name type="common">Fusarium solani subsp. pisi</name>
    <dbReference type="NCBI Taxonomy" id="660122"/>
    <lineage>
        <taxon>Eukaryota</taxon>
        <taxon>Fungi</taxon>
        <taxon>Dikarya</taxon>
        <taxon>Ascomycota</taxon>
        <taxon>Pezizomycotina</taxon>
        <taxon>Sordariomycetes</taxon>
        <taxon>Hypocreomycetidae</taxon>
        <taxon>Hypocreales</taxon>
        <taxon>Nectriaceae</taxon>
        <taxon>Fusarium</taxon>
        <taxon>Fusarium solani species complex</taxon>
        <taxon>Fusarium vanettenii</taxon>
    </lineage>
</organism>
<reference evidence="1 2" key="1">
    <citation type="journal article" date="2009" name="PLoS Genet.">
        <title>The genome of Nectria haematococca: contribution of supernumerary chromosomes to gene expansion.</title>
        <authorList>
            <person name="Coleman J.J."/>
            <person name="Rounsley S.D."/>
            <person name="Rodriguez-Carres M."/>
            <person name="Kuo A."/>
            <person name="Wasmann C.C."/>
            <person name="Grimwood J."/>
            <person name="Schmutz J."/>
            <person name="Taga M."/>
            <person name="White G.J."/>
            <person name="Zhou S."/>
            <person name="Schwartz D.C."/>
            <person name="Freitag M."/>
            <person name="Ma L.J."/>
            <person name="Danchin E.G."/>
            <person name="Henrissat B."/>
            <person name="Coutinho P.M."/>
            <person name="Nelson D.R."/>
            <person name="Straney D."/>
            <person name="Napoli C.A."/>
            <person name="Barker B.M."/>
            <person name="Gribskov M."/>
            <person name="Rep M."/>
            <person name="Kroken S."/>
            <person name="Molnar I."/>
            <person name="Rensing C."/>
            <person name="Kennell J.C."/>
            <person name="Zamora J."/>
            <person name="Farman M.L."/>
            <person name="Selker E.U."/>
            <person name="Salamov A."/>
            <person name="Shapiro H."/>
            <person name="Pangilinan J."/>
            <person name="Lindquist E."/>
            <person name="Lamers C."/>
            <person name="Grigoriev I.V."/>
            <person name="Geiser D.M."/>
            <person name="Covert S.F."/>
            <person name="Temporini E."/>
            <person name="Vanetten H.D."/>
        </authorList>
    </citation>
    <scope>NUCLEOTIDE SEQUENCE [LARGE SCALE GENOMIC DNA]</scope>
    <source>
        <strain evidence="2">ATCC MYA-4622 / CBS 123669 / FGSC 9596 / NRRL 45880 / 77-13-4</strain>
    </source>
</reference>
<evidence type="ECO:0000313" key="2">
    <source>
        <dbReference type="Proteomes" id="UP000005206"/>
    </source>
</evidence>